<gene>
    <name evidence="1" type="ORF">LCGC14_1695560</name>
</gene>
<evidence type="ECO:0000313" key="1">
    <source>
        <dbReference type="EMBL" id="KKM15492.1"/>
    </source>
</evidence>
<name>A0A0F9HK06_9ZZZZ</name>
<proteinExistence type="predicted"/>
<protein>
    <submittedName>
        <fullName evidence="1">Uncharacterized protein</fullName>
    </submittedName>
</protein>
<dbReference type="AlphaFoldDB" id="A0A0F9HK06"/>
<dbReference type="EMBL" id="LAZR01014895">
    <property type="protein sequence ID" value="KKM15492.1"/>
    <property type="molecule type" value="Genomic_DNA"/>
</dbReference>
<sequence length="358" mass="41152">YGSDIDNMKYNLLNTILYTMQLYTGNPKISLGVINELIQLRTGNSRKALVHAFMTDTEIGVKILEDIKDALQEALNPASKTYYGTEEFKKTAYENTILAIDAYLSILAQKRSITNKILRPTQKSLKNMFKKDKRLRSYLLMNLVSRDLGFDPIFFDAIDESLILNGKYALHHIDLTRSWSIYIKDLLLTSKKYHVNTYPRTRGVHQVTTQDTKVALQALQDLIELGLNNYKKSVATTDLVTEKDIKSVLGGVKLDDGRTLLEWWKNGNGKGVKPTISFNDRITQLNDRIEYLASNGQDYEKLVIKFYPKLGPKWISEGKGQLIMYQFIKNHPYAKNQLYDYIPVEDISFVEDKWGAWP</sequence>
<comment type="caution">
    <text evidence="1">The sequence shown here is derived from an EMBL/GenBank/DDBJ whole genome shotgun (WGS) entry which is preliminary data.</text>
</comment>
<reference evidence="1" key="1">
    <citation type="journal article" date="2015" name="Nature">
        <title>Complex archaea that bridge the gap between prokaryotes and eukaryotes.</title>
        <authorList>
            <person name="Spang A."/>
            <person name="Saw J.H."/>
            <person name="Jorgensen S.L."/>
            <person name="Zaremba-Niedzwiedzka K."/>
            <person name="Martijn J."/>
            <person name="Lind A.E."/>
            <person name="van Eijk R."/>
            <person name="Schleper C."/>
            <person name="Guy L."/>
            <person name="Ettema T.J."/>
        </authorList>
    </citation>
    <scope>NUCLEOTIDE SEQUENCE</scope>
</reference>
<organism evidence="1">
    <name type="scientific">marine sediment metagenome</name>
    <dbReference type="NCBI Taxonomy" id="412755"/>
    <lineage>
        <taxon>unclassified sequences</taxon>
        <taxon>metagenomes</taxon>
        <taxon>ecological metagenomes</taxon>
    </lineage>
</organism>
<feature type="non-terminal residue" evidence="1">
    <location>
        <position position="1"/>
    </location>
</feature>
<accession>A0A0F9HK06</accession>